<proteinExistence type="predicted"/>
<evidence type="ECO:0000313" key="6">
    <source>
        <dbReference type="Proteomes" id="UP001055429"/>
    </source>
</evidence>
<dbReference type="InterPro" id="IPR025195">
    <property type="entry name" value="GTA_TIM_dom"/>
</dbReference>
<keyword evidence="5" id="KW-0378">Hydrolase</keyword>
<dbReference type="InterPro" id="IPR017853">
    <property type="entry name" value="GH"/>
</dbReference>
<dbReference type="Pfam" id="PF13547">
    <property type="entry name" value="GTA_TIM"/>
    <property type="match status" value="1"/>
</dbReference>
<sequence>MAQVVLGGLGGLVGGGLGRIVGGALGRVVDNGLIGALEPAREGPRLEGLKVQGTAEGAPMACVFGRARVTGQIVWAARFLERRNESGGGKGGPRSVDYDYSLSFAVALCEGPIDGIGRVWADGKPLATAGIAMRLYRGTEDQTPDPLIEAVEGAGAAPAYRGTAYVVFEDLPLGPFGNRPPQLSFEVFRRAPGLTPGLEELMEGVCLIPGAGEFVLATEPVTRREGLTRTASENVHHSEGRPDLAVSLDQLLAQAPNLKRVSLVVGWFGTSLRAGECEVRPGVERRDKPTEPLSWSVAGLDRSNAHLISTVDGRPAYGGTPSDETVRQAIRLLKSRGLEVTLYPFVFMDAPGYPWRGRIAGDDGAEAAGQIEALFGAADGWGLRRMARHYATLAAQTGAHGLLIGSEMRGVTWTRDQDGGFPAVAQFKALAGECRGIVGPGVKLSYAADWSEYFGRQAGGEAIFHLDPLWADANIDYVGIDWYPPLSDWREGAGGLDGETWAGKNDPAYLAAGVAGGEGFDWFYADAADRAAQVRTPILDTAHGEHWLFRPKDLFGWWSNPHHDRPGGVRAATPTAWVPRMKPIRLTEVGCAAVDRGPNAPNLFQDPKSSENALPPHSDGGRDDTAQRRALEAILGHYARAENNPESGLYDGRMLEAADLWCWDARPYPAFPALDAVWADASAWNAGHWLNGRLVGAGADLIAAVLRRGGVEDFTVTGVEGAASGYVIDRPMRAREALAPLLTAFDVIAAERDGRVAVVGREAAGAEIALEDLALPDDGASMRAERRLEPRATAARVRFIDETADYQTGTATVRTDDDGEEGGRDLDLPVVCAGDLAQAVATRLLQAEGEDALALALDPLGRMRLEPGDVVAVEGRAGVWRVERIGADETPTARLVRLGDGAAPGGAPGGWTPGEPPAVAGAPFVRLLDLPPLVGFEDDDRPLAAVAVEPWRPMRLHAGPSVTALTVRATVETPVAVGRLVEPLAPGVVYRWDEANSLRVAVEGAAPESAAEAAVLAGANLVAVEAGEGWELIQFRQATLEGATLEGAGLWRLCGLLRGQQGTEAERAAGAARGAIVVFLNAGVARARFGREERGLPLVCRTGPSGQPPGEAGFAQTLFMPRGLHHRPWRPAGLTARDDGAGGQSLAWTARARRYGDSWEGEVGAPDAARWRVDILKAGETARSFETMQPQAAYTAAMRAEDFAGGGGARARVRQWGEGFGWGQPAEIALD</sequence>
<feature type="domain" description="GTA TIM-barrel-like" evidence="2">
    <location>
        <begin position="381"/>
        <end position="672"/>
    </location>
</feature>
<dbReference type="CDD" id="cd19607">
    <property type="entry name" value="GTA_TIM-barrel-like"/>
    <property type="match status" value="1"/>
</dbReference>
<dbReference type="InterPro" id="IPR056490">
    <property type="entry name" value="Rcc01698_C"/>
</dbReference>
<feature type="domain" description="Rcc01698-like C-terminal" evidence="4">
    <location>
        <begin position="976"/>
        <end position="1078"/>
    </location>
</feature>
<dbReference type="Gene3D" id="3.20.20.80">
    <property type="entry name" value="Glycosidases"/>
    <property type="match status" value="1"/>
</dbReference>
<dbReference type="Pfam" id="PF13550">
    <property type="entry name" value="Phage-tail_3"/>
    <property type="match status" value="1"/>
</dbReference>
<feature type="domain" description="Tip attachment protein J" evidence="3">
    <location>
        <begin position="729"/>
        <end position="885"/>
    </location>
</feature>
<evidence type="ECO:0000259" key="2">
    <source>
        <dbReference type="Pfam" id="PF13547"/>
    </source>
</evidence>
<gene>
    <name evidence="5" type="ORF">M8231_02235</name>
</gene>
<name>A0ABY4SM06_9CAUL</name>
<feature type="region of interest" description="Disordered" evidence="1">
    <location>
        <begin position="597"/>
        <end position="624"/>
    </location>
</feature>
<keyword evidence="6" id="KW-1185">Reference proteome</keyword>
<dbReference type="SUPFAM" id="SSF51445">
    <property type="entry name" value="(Trans)glycosidases"/>
    <property type="match status" value="1"/>
</dbReference>
<evidence type="ECO:0000259" key="4">
    <source>
        <dbReference type="Pfam" id="PF23666"/>
    </source>
</evidence>
<dbReference type="Pfam" id="PF23666">
    <property type="entry name" value="Rcc01698_C"/>
    <property type="match status" value="1"/>
</dbReference>
<dbReference type="EMBL" id="CP097649">
    <property type="protein sequence ID" value="URI15833.1"/>
    <property type="molecule type" value="Genomic_DNA"/>
</dbReference>
<evidence type="ECO:0000313" key="5">
    <source>
        <dbReference type="EMBL" id="URI15833.1"/>
    </source>
</evidence>
<accession>A0ABY4SM06</accession>
<dbReference type="RefSeq" id="WP_249751347.1">
    <property type="nucleotide sequence ID" value="NZ_CP097298.1"/>
</dbReference>
<evidence type="ECO:0000259" key="3">
    <source>
        <dbReference type="Pfam" id="PF13550"/>
    </source>
</evidence>
<organism evidence="5 6">
    <name type="scientific">Brevundimonas albigilva</name>
    <dbReference type="NCBI Taxonomy" id="1312364"/>
    <lineage>
        <taxon>Bacteria</taxon>
        <taxon>Pseudomonadati</taxon>
        <taxon>Pseudomonadota</taxon>
        <taxon>Alphaproteobacteria</taxon>
        <taxon>Caulobacterales</taxon>
        <taxon>Caulobacteraceae</taxon>
        <taxon>Brevundimonas</taxon>
    </lineage>
</organism>
<dbReference type="GO" id="GO:0016787">
    <property type="term" value="F:hydrolase activity"/>
    <property type="evidence" value="ECO:0007669"/>
    <property type="project" value="UniProtKB-KW"/>
</dbReference>
<protein>
    <submittedName>
        <fullName evidence="5">Glycoside hydrolase/phage tail family protein</fullName>
    </submittedName>
</protein>
<evidence type="ECO:0000256" key="1">
    <source>
        <dbReference type="SAM" id="MobiDB-lite"/>
    </source>
</evidence>
<dbReference type="InterPro" id="IPR032876">
    <property type="entry name" value="J_dom"/>
</dbReference>
<reference evidence="5" key="1">
    <citation type="submission" date="2022-05" db="EMBL/GenBank/DDBJ databases">
        <title>Brevundimonas albigilva TT17 genome sequence.</title>
        <authorList>
            <person name="Lee K."/>
            <person name="Son H."/>
        </authorList>
    </citation>
    <scope>NUCLEOTIDE SEQUENCE</scope>
    <source>
        <strain evidence="5">TT17</strain>
    </source>
</reference>
<dbReference type="Proteomes" id="UP001055429">
    <property type="component" value="Chromosome"/>
</dbReference>